<name>A0ABN2H399_9ACTN</name>
<dbReference type="RefSeq" id="WP_279583044.1">
    <property type="nucleotide sequence ID" value="NZ_BAAANY010000010.1"/>
</dbReference>
<proteinExistence type="predicted"/>
<dbReference type="InterPro" id="IPR005151">
    <property type="entry name" value="Tail-specific_protease"/>
</dbReference>
<dbReference type="Pfam" id="PF03572">
    <property type="entry name" value="Peptidase_S41"/>
    <property type="match status" value="1"/>
</dbReference>
<dbReference type="Proteomes" id="UP001500618">
    <property type="component" value="Unassembled WGS sequence"/>
</dbReference>
<evidence type="ECO:0000313" key="3">
    <source>
        <dbReference type="Proteomes" id="UP001500618"/>
    </source>
</evidence>
<feature type="domain" description="Tail specific protease" evidence="1">
    <location>
        <begin position="40"/>
        <end position="82"/>
    </location>
</feature>
<gene>
    <name evidence="2" type="ORF">GCM10009765_32970</name>
</gene>
<sequence length="88" mass="9811">MVRFSRWRRRLLGAFAHGKGWSFCCYSADHCVPNRTDNSVPLLDLPLAVLTDRSCASACDAFSAAVKDLKLGTLIGSRTAGTPRWRRR</sequence>
<dbReference type="EMBL" id="BAAANY010000010">
    <property type="protein sequence ID" value="GAA1681295.1"/>
    <property type="molecule type" value="Genomic_DNA"/>
</dbReference>
<organism evidence="2 3">
    <name type="scientific">Fodinicola feengrottensis</name>
    <dbReference type="NCBI Taxonomy" id="435914"/>
    <lineage>
        <taxon>Bacteria</taxon>
        <taxon>Bacillati</taxon>
        <taxon>Actinomycetota</taxon>
        <taxon>Actinomycetes</taxon>
        <taxon>Mycobacteriales</taxon>
        <taxon>Fodinicola</taxon>
    </lineage>
</organism>
<comment type="caution">
    <text evidence="2">The sequence shown here is derived from an EMBL/GenBank/DDBJ whole genome shotgun (WGS) entry which is preliminary data.</text>
</comment>
<protein>
    <recommendedName>
        <fullName evidence="1">Tail specific protease domain-containing protein</fullName>
    </recommendedName>
</protein>
<dbReference type="Gene3D" id="3.90.226.10">
    <property type="entry name" value="2-enoyl-CoA Hydratase, Chain A, domain 1"/>
    <property type="match status" value="1"/>
</dbReference>
<reference evidence="2 3" key="1">
    <citation type="journal article" date="2019" name="Int. J. Syst. Evol. Microbiol.">
        <title>The Global Catalogue of Microorganisms (GCM) 10K type strain sequencing project: providing services to taxonomists for standard genome sequencing and annotation.</title>
        <authorList>
            <consortium name="The Broad Institute Genomics Platform"/>
            <consortium name="The Broad Institute Genome Sequencing Center for Infectious Disease"/>
            <person name="Wu L."/>
            <person name="Ma J."/>
        </authorList>
    </citation>
    <scope>NUCLEOTIDE SEQUENCE [LARGE SCALE GENOMIC DNA]</scope>
    <source>
        <strain evidence="2 3">JCM 14718</strain>
    </source>
</reference>
<dbReference type="SUPFAM" id="SSF52096">
    <property type="entry name" value="ClpP/crotonase"/>
    <property type="match status" value="1"/>
</dbReference>
<evidence type="ECO:0000259" key="1">
    <source>
        <dbReference type="Pfam" id="PF03572"/>
    </source>
</evidence>
<evidence type="ECO:0000313" key="2">
    <source>
        <dbReference type="EMBL" id="GAA1681295.1"/>
    </source>
</evidence>
<dbReference type="InterPro" id="IPR029045">
    <property type="entry name" value="ClpP/crotonase-like_dom_sf"/>
</dbReference>
<accession>A0ABN2H399</accession>
<keyword evidence="3" id="KW-1185">Reference proteome</keyword>